<dbReference type="EMBL" id="CM042033">
    <property type="protein sequence ID" value="KAI3775040.1"/>
    <property type="molecule type" value="Genomic_DNA"/>
</dbReference>
<dbReference type="Proteomes" id="UP001056120">
    <property type="component" value="Linkage Group LG16"/>
</dbReference>
<proteinExistence type="predicted"/>
<accession>A0ACB9FW65</accession>
<name>A0ACB9FW65_9ASTR</name>
<evidence type="ECO:0000313" key="1">
    <source>
        <dbReference type="EMBL" id="KAI3775040.1"/>
    </source>
</evidence>
<sequence length="351" mass="41030">MQPSLGKSGIRATYWKIHRKPRRNPNQELEECSNRVAGRKNRFKGKLFSQKGRHGFKGNQQSVVRESRKNLIQRGSTRVRLSNLSLDGGKRGKPHHSESRKNLIAKKMVRKAWDFIRKSKNNSTKPFTFIELLGVQQNHEQVMINKESFKSEFVHMVEWFYPEYIGFIFHRPNTRIIKDNYEIDLLDLYLLVEARGGFRAVCRNQKWQEIATHMGLPYHLDINLRIIYMRYLNLIEYYHQNAKERRDMESYDNSCMDDVISEAVRAETVDGSPNFKRRRVQAIRDFPPMCGPDFGFANFTISGTKSRPVTPEFEQEKESETEVYCENQAIALDARIAGSEMYEVTCGISTE</sequence>
<organism evidence="1 2">
    <name type="scientific">Smallanthus sonchifolius</name>
    <dbReference type="NCBI Taxonomy" id="185202"/>
    <lineage>
        <taxon>Eukaryota</taxon>
        <taxon>Viridiplantae</taxon>
        <taxon>Streptophyta</taxon>
        <taxon>Embryophyta</taxon>
        <taxon>Tracheophyta</taxon>
        <taxon>Spermatophyta</taxon>
        <taxon>Magnoliopsida</taxon>
        <taxon>eudicotyledons</taxon>
        <taxon>Gunneridae</taxon>
        <taxon>Pentapetalae</taxon>
        <taxon>asterids</taxon>
        <taxon>campanulids</taxon>
        <taxon>Asterales</taxon>
        <taxon>Asteraceae</taxon>
        <taxon>Asteroideae</taxon>
        <taxon>Heliantheae alliance</taxon>
        <taxon>Millerieae</taxon>
        <taxon>Smallanthus</taxon>
    </lineage>
</organism>
<keyword evidence="2" id="KW-1185">Reference proteome</keyword>
<reference evidence="1 2" key="2">
    <citation type="journal article" date="2022" name="Mol. Ecol. Resour.">
        <title>The genomes of chicory, endive, great burdock and yacon provide insights into Asteraceae paleo-polyploidization history and plant inulin production.</title>
        <authorList>
            <person name="Fan W."/>
            <person name="Wang S."/>
            <person name="Wang H."/>
            <person name="Wang A."/>
            <person name="Jiang F."/>
            <person name="Liu H."/>
            <person name="Zhao H."/>
            <person name="Xu D."/>
            <person name="Zhang Y."/>
        </authorList>
    </citation>
    <scope>NUCLEOTIDE SEQUENCE [LARGE SCALE GENOMIC DNA]</scope>
    <source>
        <strain evidence="2">cv. Yunnan</strain>
        <tissue evidence="1">Leaves</tissue>
    </source>
</reference>
<reference evidence="2" key="1">
    <citation type="journal article" date="2022" name="Mol. Ecol. Resour.">
        <title>The genomes of chicory, endive, great burdock and yacon provide insights into Asteraceae palaeo-polyploidization history and plant inulin production.</title>
        <authorList>
            <person name="Fan W."/>
            <person name="Wang S."/>
            <person name="Wang H."/>
            <person name="Wang A."/>
            <person name="Jiang F."/>
            <person name="Liu H."/>
            <person name="Zhao H."/>
            <person name="Xu D."/>
            <person name="Zhang Y."/>
        </authorList>
    </citation>
    <scope>NUCLEOTIDE SEQUENCE [LARGE SCALE GENOMIC DNA]</scope>
    <source>
        <strain evidence="2">cv. Yunnan</strain>
    </source>
</reference>
<evidence type="ECO:0000313" key="2">
    <source>
        <dbReference type="Proteomes" id="UP001056120"/>
    </source>
</evidence>
<protein>
    <submittedName>
        <fullName evidence="1">Uncharacterized protein</fullName>
    </submittedName>
</protein>
<gene>
    <name evidence="1" type="ORF">L1987_49608</name>
</gene>
<comment type="caution">
    <text evidence="1">The sequence shown here is derived from an EMBL/GenBank/DDBJ whole genome shotgun (WGS) entry which is preliminary data.</text>
</comment>